<protein>
    <submittedName>
        <fullName evidence="1">Uncharacterized protein</fullName>
    </submittedName>
</protein>
<accession>A0AAE2ZVK0</accession>
<gene>
    <name evidence="1" type="ORF">K1W69_25065</name>
</gene>
<dbReference type="AlphaFoldDB" id="A0AAE2ZVK0"/>
<proteinExistence type="predicted"/>
<name>A0AAE2ZVK0_9HYPH</name>
<dbReference type="RefSeq" id="WP_220231205.1">
    <property type="nucleotide sequence ID" value="NZ_JAICBX010000006.1"/>
</dbReference>
<evidence type="ECO:0000313" key="1">
    <source>
        <dbReference type="EMBL" id="MBW8640487.1"/>
    </source>
</evidence>
<organism evidence="1 2">
    <name type="scientific">Flavimaribacter sediminis</name>
    <dbReference type="NCBI Taxonomy" id="2865987"/>
    <lineage>
        <taxon>Bacteria</taxon>
        <taxon>Pseudomonadati</taxon>
        <taxon>Pseudomonadota</taxon>
        <taxon>Alphaproteobacteria</taxon>
        <taxon>Hyphomicrobiales</taxon>
        <taxon>Rhizobiaceae</taxon>
        <taxon>Flavimaribacter</taxon>
    </lineage>
</organism>
<comment type="caution">
    <text evidence="1">The sequence shown here is derived from an EMBL/GenBank/DDBJ whole genome shotgun (WGS) entry which is preliminary data.</text>
</comment>
<sequence>MSEARRRRRRARGSSANIFTSALGDSAFGSFVEPARTNHSSEEEL</sequence>
<dbReference type="Proteomes" id="UP001196509">
    <property type="component" value="Unassembled WGS sequence"/>
</dbReference>
<keyword evidence="2" id="KW-1185">Reference proteome</keyword>
<evidence type="ECO:0000313" key="2">
    <source>
        <dbReference type="Proteomes" id="UP001196509"/>
    </source>
</evidence>
<dbReference type="EMBL" id="JAICBX010000006">
    <property type="protein sequence ID" value="MBW8640487.1"/>
    <property type="molecule type" value="Genomic_DNA"/>
</dbReference>
<reference evidence="1" key="1">
    <citation type="submission" date="2021-08" db="EMBL/GenBank/DDBJ databases">
        <title>Hoeflea bacterium WL0058 sp. nov., isolated from the sediment.</title>
        <authorList>
            <person name="Wang L."/>
            <person name="Zhang D."/>
        </authorList>
    </citation>
    <scope>NUCLEOTIDE SEQUENCE</scope>
    <source>
        <strain evidence="1">WL0058</strain>
    </source>
</reference>